<dbReference type="PANTHER" id="PTHR32322:SF2">
    <property type="entry name" value="EAMA DOMAIN-CONTAINING PROTEIN"/>
    <property type="match status" value="1"/>
</dbReference>
<evidence type="ECO:0000256" key="1">
    <source>
        <dbReference type="ARBA" id="ARBA00004141"/>
    </source>
</evidence>
<feature type="transmembrane region" description="Helical" evidence="6">
    <location>
        <begin position="40"/>
        <end position="60"/>
    </location>
</feature>
<comment type="subcellular location">
    <subcellularLocation>
        <location evidence="1">Membrane</location>
        <topology evidence="1">Multi-pass membrane protein</topology>
    </subcellularLocation>
</comment>
<dbReference type="InterPro" id="IPR000620">
    <property type="entry name" value="EamA_dom"/>
</dbReference>
<feature type="transmembrane region" description="Helical" evidence="6">
    <location>
        <begin position="187"/>
        <end position="208"/>
    </location>
</feature>
<dbReference type="Proteomes" id="UP000824264">
    <property type="component" value="Unassembled WGS sequence"/>
</dbReference>
<evidence type="ECO:0000256" key="6">
    <source>
        <dbReference type="SAM" id="Phobius"/>
    </source>
</evidence>
<accession>A0A9D1QY18</accession>
<evidence type="ECO:0000256" key="5">
    <source>
        <dbReference type="ARBA" id="ARBA00023136"/>
    </source>
</evidence>
<gene>
    <name evidence="8" type="ORF">H9874_03220</name>
</gene>
<keyword evidence="5 6" id="KW-0472">Membrane</keyword>
<comment type="caution">
    <text evidence="8">The sequence shown here is derived from an EMBL/GenBank/DDBJ whole genome shotgun (WGS) entry which is preliminary data.</text>
</comment>
<comment type="similarity">
    <text evidence="2">Belongs to the EamA transporter family.</text>
</comment>
<dbReference type="PROSITE" id="PS51257">
    <property type="entry name" value="PROKAR_LIPOPROTEIN"/>
    <property type="match status" value="1"/>
</dbReference>
<feature type="transmembrane region" description="Helical" evidence="6">
    <location>
        <begin position="97"/>
        <end position="119"/>
    </location>
</feature>
<proteinExistence type="inferred from homology"/>
<protein>
    <submittedName>
        <fullName evidence="8">EamA family transporter</fullName>
    </submittedName>
</protein>
<evidence type="ECO:0000259" key="7">
    <source>
        <dbReference type="Pfam" id="PF00892"/>
    </source>
</evidence>
<dbReference type="PANTHER" id="PTHR32322">
    <property type="entry name" value="INNER MEMBRANE TRANSPORTER"/>
    <property type="match status" value="1"/>
</dbReference>
<keyword evidence="4 6" id="KW-1133">Transmembrane helix</keyword>
<dbReference type="InterPro" id="IPR050638">
    <property type="entry name" value="AA-Vitamin_Transporters"/>
</dbReference>
<dbReference type="InterPro" id="IPR037185">
    <property type="entry name" value="EmrE-like"/>
</dbReference>
<feature type="transmembrane region" description="Helical" evidence="6">
    <location>
        <begin position="12"/>
        <end position="34"/>
    </location>
</feature>
<dbReference type="Pfam" id="PF00892">
    <property type="entry name" value="EamA"/>
    <property type="match status" value="2"/>
</dbReference>
<feature type="transmembrane region" description="Helical" evidence="6">
    <location>
        <begin position="255"/>
        <end position="274"/>
    </location>
</feature>
<feature type="transmembrane region" description="Helical" evidence="6">
    <location>
        <begin position="131"/>
        <end position="150"/>
    </location>
</feature>
<reference evidence="8" key="2">
    <citation type="submission" date="2021-04" db="EMBL/GenBank/DDBJ databases">
        <authorList>
            <person name="Gilroy R."/>
        </authorList>
    </citation>
    <scope>NUCLEOTIDE SEQUENCE</scope>
    <source>
        <strain evidence="8">ChiSxjej5B17-1746</strain>
    </source>
</reference>
<dbReference type="SUPFAM" id="SSF103481">
    <property type="entry name" value="Multidrug resistance efflux transporter EmrE"/>
    <property type="match status" value="2"/>
</dbReference>
<evidence type="ECO:0000313" key="8">
    <source>
        <dbReference type="EMBL" id="HIW78141.1"/>
    </source>
</evidence>
<keyword evidence="3 6" id="KW-0812">Transmembrane</keyword>
<name>A0A9D1QY18_9BACT</name>
<feature type="transmembrane region" description="Helical" evidence="6">
    <location>
        <begin position="156"/>
        <end position="175"/>
    </location>
</feature>
<feature type="domain" description="EamA" evidence="7">
    <location>
        <begin position="15"/>
        <end position="145"/>
    </location>
</feature>
<evidence type="ECO:0000256" key="4">
    <source>
        <dbReference type="ARBA" id="ARBA00022989"/>
    </source>
</evidence>
<feature type="transmembrane region" description="Helical" evidence="6">
    <location>
        <begin position="280"/>
        <end position="297"/>
    </location>
</feature>
<dbReference type="EMBL" id="DXGI01000112">
    <property type="protein sequence ID" value="HIW78141.1"/>
    <property type="molecule type" value="Genomic_DNA"/>
</dbReference>
<dbReference type="AlphaFoldDB" id="A0A9D1QY18"/>
<evidence type="ECO:0000256" key="3">
    <source>
        <dbReference type="ARBA" id="ARBA00022692"/>
    </source>
</evidence>
<dbReference type="GO" id="GO:0016020">
    <property type="term" value="C:membrane"/>
    <property type="evidence" value="ECO:0007669"/>
    <property type="project" value="UniProtKB-SubCell"/>
</dbReference>
<reference evidence="8" key="1">
    <citation type="journal article" date="2021" name="PeerJ">
        <title>Extensive microbial diversity within the chicken gut microbiome revealed by metagenomics and culture.</title>
        <authorList>
            <person name="Gilroy R."/>
            <person name="Ravi A."/>
            <person name="Getino M."/>
            <person name="Pursley I."/>
            <person name="Horton D.L."/>
            <person name="Alikhan N.F."/>
            <person name="Baker D."/>
            <person name="Gharbi K."/>
            <person name="Hall N."/>
            <person name="Watson M."/>
            <person name="Adriaenssens E.M."/>
            <person name="Foster-Nyarko E."/>
            <person name="Jarju S."/>
            <person name="Secka A."/>
            <person name="Antonio M."/>
            <person name="Oren A."/>
            <person name="Chaudhuri R.R."/>
            <person name="La Ragione R."/>
            <person name="Hildebrand F."/>
            <person name="Pallen M.J."/>
        </authorList>
    </citation>
    <scope>NUCLEOTIDE SEQUENCE</scope>
    <source>
        <strain evidence="8">ChiSxjej5B17-1746</strain>
    </source>
</reference>
<evidence type="ECO:0000256" key="2">
    <source>
        <dbReference type="ARBA" id="ARBA00007362"/>
    </source>
</evidence>
<feature type="domain" description="EamA" evidence="7">
    <location>
        <begin position="157"/>
        <end position="297"/>
    </location>
</feature>
<feature type="transmembrane region" description="Helical" evidence="6">
    <location>
        <begin position="228"/>
        <end position="248"/>
    </location>
</feature>
<feature type="transmembrane region" description="Helical" evidence="6">
    <location>
        <begin position="72"/>
        <end position="91"/>
    </location>
</feature>
<organism evidence="8 9">
    <name type="scientific">Candidatus Bilophila faecipullorum</name>
    <dbReference type="NCBI Taxonomy" id="2838482"/>
    <lineage>
        <taxon>Bacteria</taxon>
        <taxon>Pseudomonadati</taxon>
        <taxon>Thermodesulfobacteriota</taxon>
        <taxon>Desulfovibrionia</taxon>
        <taxon>Desulfovibrionales</taxon>
        <taxon>Desulfovibrionaceae</taxon>
        <taxon>Bilophila</taxon>
    </lineage>
</organism>
<evidence type="ECO:0000313" key="9">
    <source>
        <dbReference type="Proteomes" id="UP000824264"/>
    </source>
</evidence>
<sequence>MLTSRQAHIAKVLGCLLLVYISWGSCFIATKFAIRSFPPFLMGGARMVLAGILLYAWSWMRGRHNLPTRKDWSNSLILAFFMVFLACGFLAKGQEFIASGTAAMILGAVPIWMVLGSWLFCGDPRPSLTQFAGLGLGFCGLVILSVHQASEGIDSGWGILLVLLAALGWVTGSFYSKRHASETKLSVMQTSALMMFIGGLQCLAGGTIVGEWRHFSLESVTLLSTAALFYLVIFGAIIAYTCYFWLLLNTRTTVAISYEYVNPVIGVFLGWLLAGEQVDATVVTACCLTVLSVFFVVSRRHG</sequence>